<sequence>LAFWAKRESVAEKFESILPTYNEPSQKAIIRKIEDTMISSHYTAIAAAAGLLWLSGSTTVTTAQQTSASAADNKQCDQEGSTRVHVKNEDAIEYGATGDRQCIEFCFPEAFLQFVPAASRDTCVARGYTSLLEEGKVYQPPGSPSPLSLDIYGLNDEGSGSDDNSNDGGGYHGKDMNPSIFDEDGGRPCIDCPEYVSLDAADKLERIWAKILDYEYPELPTDWLHSRADRITTDSVPDRERVNMIFDRVSDERPPNFPRMLHEYGSIARVAFVPAQPLGSHAFTGFYGEGNELGIIRVTFCAPMDGAKLGLRVPFAFAAKFLRDGIHSSNILTCEQQGVEGAERDPSMFSVFKHVNGSIVEKPVTPLIIHYFPNDALNTKEEYDEDFRLELLEIPEGSVLYTAYTEVDDEGDSTICICHETDEGGIPCSTWDSLNERCNLVELGSLVLRSRFVHSDYGDNGILFKHYRACQEKRQFCEYDGEIPYEESTYSQSSHQNGICLSQRRVPNMYECPSTFGNDGSSVGGVVSKIGVRSYCSSEDEYEKEKMCPFAKMLHPTYSSHGSPYPIGPQDQYKKCTIGPGSLVGKTRIDRELPLVQVKCCRSITEYFDESVTDKTGGTLQELCSNDECRNQFQTSFPDIDLNAECESTKMLNSCKFEIRAGPQTIPINLGFVADQCCSSAQIHSNTMAALDERKTALVNICVEGDSCIYAYGSLFQQGQAFSNPSSDETLASVCATMSEDDLASPNKDDGKSSSVEEAEETIESDISANAGISHLSTWLAMTMSAPLVLAIVMI</sequence>
<name>K0T844_THAOC</name>
<protein>
    <submittedName>
        <fullName evidence="2">Uncharacterized protein</fullName>
    </submittedName>
</protein>
<accession>K0T844</accession>
<gene>
    <name evidence="2" type="ORF">THAOC_05122</name>
</gene>
<dbReference type="EMBL" id="AGNL01004644">
    <property type="protein sequence ID" value="EJK73264.1"/>
    <property type="molecule type" value="Genomic_DNA"/>
</dbReference>
<feature type="compositionally biased region" description="Low complexity" evidence="1">
    <location>
        <begin position="153"/>
        <end position="163"/>
    </location>
</feature>
<evidence type="ECO:0000313" key="2">
    <source>
        <dbReference type="EMBL" id="EJK73264.1"/>
    </source>
</evidence>
<reference evidence="2 3" key="1">
    <citation type="journal article" date="2012" name="Genome Biol.">
        <title>Genome and low-iron response of an oceanic diatom adapted to chronic iron limitation.</title>
        <authorList>
            <person name="Lommer M."/>
            <person name="Specht M."/>
            <person name="Roy A.S."/>
            <person name="Kraemer L."/>
            <person name="Andreson R."/>
            <person name="Gutowska M.A."/>
            <person name="Wolf J."/>
            <person name="Bergner S.V."/>
            <person name="Schilhabel M.B."/>
            <person name="Klostermeier U.C."/>
            <person name="Beiko R.G."/>
            <person name="Rosenstiel P."/>
            <person name="Hippler M."/>
            <person name="Laroche J."/>
        </authorList>
    </citation>
    <scope>NUCLEOTIDE SEQUENCE [LARGE SCALE GENOMIC DNA]</scope>
    <source>
        <strain evidence="2 3">CCMP1005</strain>
    </source>
</reference>
<organism evidence="2 3">
    <name type="scientific">Thalassiosira oceanica</name>
    <name type="common">Marine diatom</name>
    <dbReference type="NCBI Taxonomy" id="159749"/>
    <lineage>
        <taxon>Eukaryota</taxon>
        <taxon>Sar</taxon>
        <taxon>Stramenopiles</taxon>
        <taxon>Ochrophyta</taxon>
        <taxon>Bacillariophyta</taxon>
        <taxon>Coscinodiscophyceae</taxon>
        <taxon>Thalassiosirophycidae</taxon>
        <taxon>Thalassiosirales</taxon>
        <taxon>Thalassiosiraceae</taxon>
        <taxon>Thalassiosira</taxon>
    </lineage>
</organism>
<feature type="non-terminal residue" evidence="2">
    <location>
        <position position="1"/>
    </location>
</feature>
<dbReference type="AlphaFoldDB" id="K0T844"/>
<proteinExistence type="predicted"/>
<dbReference type="OrthoDB" id="2094222at2759"/>
<comment type="caution">
    <text evidence="2">The sequence shown here is derived from an EMBL/GenBank/DDBJ whole genome shotgun (WGS) entry which is preliminary data.</text>
</comment>
<keyword evidence="3" id="KW-1185">Reference proteome</keyword>
<feature type="region of interest" description="Disordered" evidence="1">
    <location>
        <begin position="152"/>
        <end position="178"/>
    </location>
</feature>
<feature type="region of interest" description="Disordered" evidence="1">
    <location>
        <begin position="741"/>
        <end position="764"/>
    </location>
</feature>
<evidence type="ECO:0000256" key="1">
    <source>
        <dbReference type="SAM" id="MobiDB-lite"/>
    </source>
</evidence>
<evidence type="ECO:0000313" key="3">
    <source>
        <dbReference type="Proteomes" id="UP000266841"/>
    </source>
</evidence>
<dbReference type="Proteomes" id="UP000266841">
    <property type="component" value="Unassembled WGS sequence"/>
</dbReference>